<proteinExistence type="predicted"/>
<sequence>MEATWRNFRAASKHMLVLSKSSPFSFRHLDKCFKSRASFSRTDAFVGFEASALRVTCFLVSKFSTTAFSNCNSL</sequence>
<reference evidence="1" key="2">
    <citation type="journal article" date="2015" name="Data Brief">
        <title>Shoot transcriptome of the giant reed, Arundo donax.</title>
        <authorList>
            <person name="Barrero R.A."/>
            <person name="Guerrero F.D."/>
            <person name="Moolhuijzen P."/>
            <person name="Goolsby J.A."/>
            <person name="Tidwell J."/>
            <person name="Bellgard S.E."/>
            <person name="Bellgard M.I."/>
        </authorList>
    </citation>
    <scope>NUCLEOTIDE SEQUENCE</scope>
    <source>
        <tissue evidence="1">Shoot tissue taken approximately 20 cm above the soil surface</tissue>
    </source>
</reference>
<protein>
    <submittedName>
        <fullName evidence="1">Uncharacterized protein</fullName>
    </submittedName>
</protein>
<name>A0A0A9E8R5_ARUDO</name>
<dbReference type="AlphaFoldDB" id="A0A0A9E8R5"/>
<reference evidence="1" key="1">
    <citation type="submission" date="2014-09" db="EMBL/GenBank/DDBJ databases">
        <authorList>
            <person name="Magalhaes I.L.F."/>
            <person name="Oliveira U."/>
            <person name="Santos F.R."/>
            <person name="Vidigal T.H.D.A."/>
            <person name="Brescovit A.D."/>
            <person name="Santos A.J."/>
        </authorList>
    </citation>
    <scope>NUCLEOTIDE SEQUENCE</scope>
    <source>
        <tissue evidence="1">Shoot tissue taken approximately 20 cm above the soil surface</tissue>
    </source>
</reference>
<dbReference type="EMBL" id="GBRH01205503">
    <property type="protein sequence ID" value="JAD92392.1"/>
    <property type="molecule type" value="Transcribed_RNA"/>
</dbReference>
<organism evidence="1">
    <name type="scientific">Arundo donax</name>
    <name type="common">Giant reed</name>
    <name type="synonym">Donax arundinaceus</name>
    <dbReference type="NCBI Taxonomy" id="35708"/>
    <lineage>
        <taxon>Eukaryota</taxon>
        <taxon>Viridiplantae</taxon>
        <taxon>Streptophyta</taxon>
        <taxon>Embryophyta</taxon>
        <taxon>Tracheophyta</taxon>
        <taxon>Spermatophyta</taxon>
        <taxon>Magnoliopsida</taxon>
        <taxon>Liliopsida</taxon>
        <taxon>Poales</taxon>
        <taxon>Poaceae</taxon>
        <taxon>PACMAD clade</taxon>
        <taxon>Arundinoideae</taxon>
        <taxon>Arundineae</taxon>
        <taxon>Arundo</taxon>
    </lineage>
</organism>
<accession>A0A0A9E8R5</accession>
<evidence type="ECO:0000313" key="1">
    <source>
        <dbReference type="EMBL" id="JAD92392.1"/>
    </source>
</evidence>